<gene>
    <name evidence="7" type="ORF">Amon01_000512100</name>
</gene>
<comment type="caution">
    <text evidence="7">The sequence shown here is derived from an EMBL/GenBank/DDBJ whole genome shotgun (WGS) entry which is preliminary data.</text>
</comment>
<dbReference type="EMBL" id="BSXU01002714">
    <property type="protein sequence ID" value="GMG39172.1"/>
    <property type="molecule type" value="Genomic_DNA"/>
</dbReference>
<accession>A0A9W7DHE8</accession>
<dbReference type="GO" id="GO:0005737">
    <property type="term" value="C:cytoplasm"/>
    <property type="evidence" value="ECO:0007669"/>
    <property type="project" value="TreeGrafter"/>
</dbReference>
<dbReference type="FunFam" id="1.10.150.300:FF:000001">
    <property type="entry name" value="Ribosome-binding ATPase YchF"/>
    <property type="match status" value="1"/>
</dbReference>
<dbReference type="InterPro" id="IPR031167">
    <property type="entry name" value="G_OBG"/>
</dbReference>
<evidence type="ECO:0000313" key="8">
    <source>
        <dbReference type="Proteomes" id="UP001165063"/>
    </source>
</evidence>
<dbReference type="PANTHER" id="PTHR23305">
    <property type="entry name" value="OBG GTPASE FAMILY"/>
    <property type="match status" value="1"/>
</dbReference>
<feature type="domain" description="TGS" evidence="6">
    <location>
        <begin position="321"/>
        <end position="407"/>
    </location>
</feature>
<dbReference type="PIRSF" id="PIRSF006641">
    <property type="entry name" value="CHP00092"/>
    <property type="match status" value="1"/>
</dbReference>
<feature type="domain" description="OBG-type G" evidence="5">
    <location>
        <begin position="41"/>
        <end position="307"/>
    </location>
</feature>
<dbReference type="OrthoDB" id="424823at2759"/>
<dbReference type="FunFam" id="3.10.20.30:FF:000001">
    <property type="entry name" value="Ribosome-binding ATPase YchF"/>
    <property type="match status" value="1"/>
</dbReference>
<dbReference type="GO" id="GO:0016887">
    <property type="term" value="F:ATP hydrolysis activity"/>
    <property type="evidence" value="ECO:0007669"/>
    <property type="project" value="InterPro"/>
</dbReference>
<dbReference type="AlphaFoldDB" id="A0A9W7DHE8"/>
<dbReference type="InterPro" id="IPR027417">
    <property type="entry name" value="P-loop_NTPase"/>
</dbReference>
<sequence>MKISHNNNHLIRYFFRSYSTPHHAKKSTSVKKLLGRPSNNLTSGIVGLANVGKSTFFQAITKSKLGNPANYPFATIEPAEARVVVPSSKLDHLADLYQSKKKIPSILKIFDIAGLVRGASDNKGLGNAFLADIRAVDGIFQVVRAFKDEEITHIEGNVDPVRDLTIVQDELLLKDMEFIENTTEKLTKQLRNTGGHQSLEAAKFKCELETLNIAYENLMEGQRVRNKLDWTDEQVDALNVHTLLTAKPSVFLVNVSEQDYLSKSNEFLEGIQEWVDENAPGSAVILFSADYETRLNEQDPDSTHETSALPLAIQEMRKSLNLISFYTCGPIEARQWTIREQTACPQAAGVIHTDFEKTFINAELVKYDDLRDLEPPFDEKSLRSKGKIQRVGKNYIVEDGDLLTFRAAAAKSKK</sequence>
<keyword evidence="8" id="KW-1185">Reference proteome</keyword>
<dbReference type="Gene3D" id="3.10.20.30">
    <property type="match status" value="1"/>
</dbReference>
<dbReference type="SUPFAM" id="SSF81271">
    <property type="entry name" value="TGS-like"/>
    <property type="match status" value="1"/>
</dbReference>
<dbReference type="InterPro" id="IPR012675">
    <property type="entry name" value="Beta-grasp_dom_sf"/>
</dbReference>
<dbReference type="Gene3D" id="1.10.150.300">
    <property type="entry name" value="TGS-like domain"/>
    <property type="match status" value="1"/>
</dbReference>
<evidence type="ECO:0000313" key="7">
    <source>
        <dbReference type="EMBL" id="GMG39172.1"/>
    </source>
</evidence>
<keyword evidence="1" id="KW-0547">Nucleotide-binding</keyword>
<organism evidence="7 8">
    <name type="scientific">Ambrosiozyma monospora</name>
    <name type="common">Yeast</name>
    <name type="synonym">Endomycopsis monosporus</name>
    <dbReference type="NCBI Taxonomy" id="43982"/>
    <lineage>
        <taxon>Eukaryota</taxon>
        <taxon>Fungi</taxon>
        <taxon>Dikarya</taxon>
        <taxon>Ascomycota</taxon>
        <taxon>Saccharomycotina</taxon>
        <taxon>Pichiomycetes</taxon>
        <taxon>Pichiales</taxon>
        <taxon>Pichiaceae</taxon>
        <taxon>Ambrosiozyma</taxon>
    </lineage>
</organism>
<dbReference type="Pfam" id="PF06071">
    <property type="entry name" value="YchF-GTPase_C"/>
    <property type="match status" value="1"/>
</dbReference>
<dbReference type="Pfam" id="PF01926">
    <property type="entry name" value="MMR_HSR1"/>
    <property type="match status" value="1"/>
</dbReference>
<evidence type="ECO:0000256" key="1">
    <source>
        <dbReference type="ARBA" id="ARBA00022741"/>
    </source>
</evidence>
<evidence type="ECO:0000259" key="6">
    <source>
        <dbReference type="PROSITE" id="PS51880"/>
    </source>
</evidence>
<dbReference type="PRINTS" id="PR00326">
    <property type="entry name" value="GTP1OBG"/>
</dbReference>
<dbReference type="Gene3D" id="3.40.50.300">
    <property type="entry name" value="P-loop containing nucleotide triphosphate hydrolases"/>
    <property type="match status" value="1"/>
</dbReference>
<comment type="function">
    <text evidence="3">Hydrolyzes ATP, and can also hydrolyze GTP with lower efficiency. Has lower affinity for GTP.</text>
</comment>
<dbReference type="PROSITE" id="PS51880">
    <property type="entry name" value="TGS"/>
    <property type="match status" value="1"/>
</dbReference>
<evidence type="ECO:0000256" key="2">
    <source>
        <dbReference type="ARBA" id="ARBA00022840"/>
    </source>
</evidence>
<reference evidence="7" key="1">
    <citation type="submission" date="2023-04" db="EMBL/GenBank/DDBJ databases">
        <title>Ambrosiozyma monospora NBRC 1965.</title>
        <authorList>
            <person name="Ichikawa N."/>
            <person name="Sato H."/>
            <person name="Tonouchi N."/>
        </authorList>
    </citation>
    <scope>NUCLEOTIDE SEQUENCE</scope>
    <source>
        <strain evidence="7">NBRC 1965</strain>
    </source>
</reference>
<keyword evidence="2" id="KW-0067">ATP-binding</keyword>
<dbReference type="GO" id="GO:0005525">
    <property type="term" value="F:GTP binding"/>
    <property type="evidence" value="ECO:0007669"/>
    <property type="project" value="InterPro"/>
</dbReference>
<dbReference type="InterPro" id="IPR006073">
    <property type="entry name" value="GTP-bd"/>
</dbReference>
<dbReference type="Proteomes" id="UP001165063">
    <property type="component" value="Unassembled WGS sequence"/>
</dbReference>
<dbReference type="InterPro" id="IPR004396">
    <property type="entry name" value="ATPase_YchF/OLA1"/>
</dbReference>
<dbReference type="InterPro" id="IPR023192">
    <property type="entry name" value="TGS-like_dom_sf"/>
</dbReference>
<evidence type="ECO:0000256" key="4">
    <source>
        <dbReference type="ARBA" id="ARBA00068719"/>
    </source>
</evidence>
<dbReference type="InterPro" id="IPR012676">
    <property type="entry name" value="TGS-like"/>
</dbReference>
<dbReference type="CDD" id="cd01900">
    <property type="entry name" value="YchF"/>
    <property type="match status" value="1"/>
</dbReference>
<dbReference type="NCBIfam" id="TIGR00092">
    <property type="entry name" value="redox-regulated ATPase YchF"/>
    <property type="match status" value="1"/>
</dbReference>
<dbReference type="InterPro" id="IPR013029">
    <property type="entry name" value="YchF_C"/>
</dbReference>
<name>A0A9W7DHE8_AMBMO</name>
<evidence type="ECO:0000256" key="3">
    <source>
        <dbReference type="ARBA" id="ARBA00059898"/>
    </source>
</evidence>
<dbReference type="InterPro" id="IPR041706">
    <property type="entry name" value="YchF_N"/>
</dbReference>
<dbReference type="SUPFAM" id="SSF52540">
    <property type="entry name" value="P-loop containing nucleoside triphosphate hydrolases"/>
    <property type="match status" value="1"/>
</dbReference>
<dbReference type="PROSITE" id="PS51710">
    <property type="entry name" value="G_OBG"/>
    <property type="match status" value="1"/>
</dbReference>
<proteinExistence type="predicted"/>
<dbReference type="InterPro" id="IPR004095">
    <property type="entry name" value="TGS"/>
</dbReference>
<evidence type="ECO:0000259" key="5">
    <source>
        <dbReference type="PROSITE" id="PS51710"/>
    </source>
</evidence>
<protein>
    <recommendedName>
        <fullName evidence="4">Obg-like ATPase homolog</fullName>
    </recommendedName>
</protein>
<dbReference type="PANTHER" id="PTHR23305:SF9">
    <property type="entry name" value="OBG-LIKE ATPASE HOMOLOG"/>
    <property type="match status" value="1"/>
</dbReference>
<dbReference type="GO" id="GO:0005524">
    <property type="term" value="F:ATP binding"/>
    <property type="evidence" value="ECO:0007669"/>
    <property type="project" value="UniProtKB-KW"/>
</dbReference>